<keyword evidence="2" id="KW-0238">DNA-binding</keyword>
<dbReference type="InterPro" id="IPR002104">
    <property type="entry name" value="Integrase_catalytic"/>
</dbReference>
<dbReference type="InterPro" id="IPR010998">
    <property type="entry name" value="Integrase_recombinase_N"/>
</dbReference>
<sequence>MTAKKTKQPPLGVELKEDIEELSGGRQPFRARVRWKDPATRKRPSLSKSHITYEAAVEWIADMRRAAAGGLDPAVADMSLAEYGDSNMKLALRGLEPKTLDPYLAGWRKRVVPTLGHIPVRMVTYGVVDRAVLGWISDGLGKSVIKNSISVLVRVMDQARRDDLIQRNPAQITGWQRQFHQAEDELDDPRALALPDWTTLSRLADALVEASHGQYIGWGEVVLFAGCTGARIGEISGCRVGDIDRKEWIWKLRRQTTPSPGGLMDKATKGKRARDVPVIEEIRELVERRIALTDGTKEARLFTGPKGGRITTAVLRDATSWDQVVTKLGFEHLRRHDLRHTAFTWFADAKVPIHHLQKIAGHGQISTTQRYLHPSRQTVTDAGALLSNYLQVQETEKSAVLARSKLEPSAELFDLASARPGERARAVARGHLRRTGQLPNVPELVELAKVSRGTAFTALREVRERPAM</sequence>
<dbReference type="Gene3D" id="1.10.150.130">
    <property type="match status" value="1"/>
</dbReference>
<organism evidence="5 6">
    <name type="scientific">Amycolatopsis umgeniensis</name>
    <dbReference type="NCBI Taxonomy" id="336628"/>
    <lineage>
        <taxon>Bacteria</taxon>
        <taxon>Bacillati</taxon>
        <taxon>Actinomycetota</taxon>
        <taxon>Actinomycetes</taxon>
        <taxon>Pseudonocardiales</taxon>
        <taxon>Pseudonocardiaceae</taxon>
        <taxon>Amycolatopsis</taxon>
    </lineage>
</organism>
<dbReference type="Pfam" id="PF00589">
    <property type="entry name" value="Phage_integrase"/>
    <property type="match status" value="1"/>
</dbReference>
<accession>A0A841BD00</accession>
<dbReference type="GO" id="GO:0003677">
    <property type="term" value="F:DNA binding"/>
    <property type="evidence" value="ECO:0007669"/>
    <property type="project" value="UniProtKB-KW"/>
</dbReference>
<feature type="domain" description="Tyr recombinase" evidence="4">
    <location>
        <begin position="193"/>
        <end position="384"/>
    </location>
</feature>
<dbReference type="PROSITE" id="PS51898">
    <property type="entry name" value="TYR_RECOMBINASE"/>
    <property type="match status" value="1"/>
</dbReference>
<evidence type="ECO:0000256" key="3">
    <source>
        <dbReference type="ARBA" id="ARBA00023172"/>
    </source>
</evidence>
<reference evidence="5 6" key="1">
    <citation type="submission" date="2020-08" db="EMBL/GenBank/DDBJ databases">
        <title>Sequencing the genomes of 1000 actinobacteria strains.</title>
        <authorList>
            <person name="Klenk H.-P."/>
        </authorList>
    </citation>
    <scope>NUCLEOTIDE SEQUENCE [LARGE SCALE GENOMIC DNA]</scope>
    <source>
        <strain evidence="5 6">DSM 45272</strain>
    </source>
</reference>
<evidence type="ECO:0000259" key="4">
    <source>
        <dbReference type="PROSITE" id="PS51898"/>
    </source>
</evidence>
<dbReference type="EMBL" id="JACHMX010000001">
    <property type="protein sequence ID" value="MBB5857876.1"/>
    <property type="molecule type" value="Genomic_DNA"/>
</dbReference>
<evidence type="ECO:0000256" key="1">
    <source>
        <dbReference type="ARBA" id="ARBA00008857"/>
    </source>
</evidence>
<evidence type="ECO:0000256" key="2">
    <source>
        <dbReference type="ARBA" id="ARBA00023125"/>
    </source>
</evidence>
<protein>
    <submittedName>
        <fullName evidence="5">Integrase</fullName>
    </submittedName>
</protein>
<keyword evidence="3" id="KW-0233">DNA recombination</keyword>
<dbReference type="CDD" id="cd00796">
    <property type="entry name" value="INT_Rci_Hp1_C"/>
    <property type="match status" value="1"/>
</dbReference>
<proteinExistence type="inferred from homology"/>
<dbReference type="InterPro" id="IPR013762">
    <property type="entry name" value="Integrase-like_cat_sf"/>
</dbReference>
<dbReference type="InterPro" id="IPR011010">
    <property type="entry name" value="DNA_brk_join_enz"/>
</dbReference>
<dbReference type="PANTHER" id="PTHR30349">
    <property type="entry name" value="PHAGE INTEGRASE-RELATED"/>
    <property type="match status" value="1"/>
</dbReference>
<keyword evidence="6" id="KW-1185">Reference proteome</keyword>
<dbReference type="PANTHER" id="PTHR30349:SF64">
    <property type="entry name" value="PROPHAGE INTEGRASE INTD-RELATED"/>
    <property type="match status" value="1"/>
</dbReference>
<comment type="similarity">
    <text evidence="1">Belongs to the 'phage' integrase family.</text>
</comment>
<evidence type="ECO:0000313" key="5">
    <source>
        <dbReference type="EMBL" id="MBB5857876.1"/>
    </source>
</evidence>
<evidence type="ECO:0000313" key="6">
    <source>
        <dbReference type="Proteomes" id="UP000580861"/>
    </source>
</evidence>
<dbReference type="InterPro" id="IPR050090">
    <property type="entry name" value="Tyrosine_recombinase_XerCD"/>
</dbReference>
<dbReference type="Gene3D" id="1.10.443.10">
    <property type="entry name" value="Intergrase catalytic core"/>
    <property type="match status" value="1"/>
</dbReference>
<dbReference type="AlphaFoldDB" id="A0A841BD00"/>
<name>A0A841BD00_9PSEU</name>
<dbReference type="SUPFAM" id="SSF56349">
    <property type="entry name" value="DNA breaking-rejoining enzymes"/>
    <property type="match status" value="1"/>
</dbReference>
<gene>
    <name evidence="5" type="ORF">HDA45_007963</name>
</gene>
<dbReference type="RefSeq" id="WP_184904359.1">
    <property type="nucleotide sequence ID" value="NZ_JACHMX010000001.1"/>
</dbReference>
<dbReference type="GO" id="GO:0006310">
    <property type="term" value="P:DNA recombination"/>
    <property type="evidence" value="ECO:0007669"/>
    <property type="project" value="UniProtKB-KW"/>
</dbReference>
<comment type="caution">
    <text evidence="5">The sequence shown here is derived from an EMBL/GenBank/DDBJ whole genome shotgun (WGS) entry which is preliminary data.</text>
</comment>
<dbReference type="GO" id="GO:0015074">
    <property type="term" value="P:DNA integration"/>
    <property type="evidence" value="ECO:0007669"/>
    <property type="project" value="InterPro"/>
</dbReference>
<dbReference type="Proteomes" id="UP000580861">
    <property type="component" value="Unassembled WGS sequence"/>
</dbReference>